<dbReference type="PANTHER" id="PTHR46206">
    <property type="entry name" value="CYTOCHROME P450"/>
    <property type="match status" value="1"/>
</dbReference>
<dbReference type="GO" id="GO:0005506">
    <property type="term" value="F:iron ion binding"/>
    <property type="evidence" value="ECO:0007669"/>
    <property type="project" value="InterPro"/>
</dbReference>
<evidence type="ECO:0000256" key="8">
    <source>
        <dbReference type="ARBA" id="ARBA00022989"/>
    </source>
</evidence>
<dbReference type="GO" id="GO:0004497">
    <property type="term" value="F:monooxygenase activity"/>
    <property type="evidence" value="ECO:0007669"/>
    <property type="project" value="UniProtKB-KW"/>
</dbReference>
<evidence type="ECO:0000256" key="1">
    <source>
        <dbReference type="ARBA" id="ARBA00001971"/>
    </source>
</evidence>
<comment type="similarity">
    <text evidence="4">Belongs to the cytochrome P450 family.</text>
</comment>
<comment type="subcellular location">
    <subcellularLocation>
        <location evidence="2">Membrane</location>
    </subcellularLocation>
</comment>
<organism evidence="15 16">
    <name type="scientific">Phaeosphaeria nodorum (strain SN15 / ATCC MYA-4574 / FGSC 10173)</name>
    <name type="common">Glume blotch fungus</name>
    <name type="synonym">Parastagonospora nodorum</name>
    <dbReference type="NCBI Taxonomy" id="321614"/>
    <lineage>
        <taxon>Eukaryota</taxon>
        <taxon>Fungi</taxon>
        <taxon>Dikarya</taxon>
        <taxon>Ascomycota</taxon>
        <taxon>Pezizomycotina</taxon>
        <taxon>Dothideomycetes</taxon>
        <taxon>Pleosporomycetidae</taxon>
        <taxon>Pleosporales</taxon>
        <taxon>Pleosporineae</taxon>
        <taxon>Phaeosphaeriaceae</taxon>
        <taxon>Parastagonospora</taxon>
    </lineage>
</organism>
<dbReference type="VEuPathDB" id="FungiDB:JI435_094510"/>
<keyword evidence="10 13" id="KW-0408">Iron</keyword>
<dbReference type="InterPro" id="IPR036396">
    <property type="entry name" value="Cyt_P450_sf"/>
</dbReference>
<evidence type="ECO:0000256" key="3">
    <source>
        <dbReference type="ARBA" id="ARBA00004685"/>
    </source>
</evidence>
<evidence type="ECO:0000313" key="16">
    <source>
        <dbReference type="Proteomes" id="UP000663193"/>
    </source>
</evidence>
<evidence type="ECO:0000256" key="13">
    <source>
        <dbReference type="PIRSR" id="PIRSR602403-1"/>
    </source>
</evidence>
<dbReference type="InterPro" id="IPR002403">
    <property type="entry name" value="Cyt_P450_E_grp-IV"/>
</dbReference>
<comment type="pathway">
    <text evidence="3">Mycotoxin biosynthesis.</text>
</comment>
<dbReference type="EMBL" id="CP069023">
    <property type="protein sequence ID" value="QRC90024.1"/>
    <property type="molecule type" value="Genomic_DNA"/>
</dbReference>
<dbReference type="Proteomes" id="UP000663193">
    <property type="component" value="Chromosome 1"/>
</dbReference>
<sequence>MLSLILQSQEALLTLILGSSLLSCSVLLSFVKKHGFTSALLYPFRQLKQWLNAYLFIIDAPRIIQDGYDKSHGKVFVVDSPDVRYHLVTNPKLIDEIDRAPNDVLSLQAAAKVLLRPEHSMHNFSWFEKRGVDSAPLPKTVRTLLRNELPFILPKTRVANSQIMDEMLGGTGKRPHISKVVRECVAQTNAIAFFGEELANDRDFMIAAEDFIDKTVYIAEAARLLPGFVGTAVVKFLESHFSSQHIIFNALEPVAQRRIDEQELARQGQIVPEHKDCIQYIMEQTMDSKPSQCEITGPWAAGRIVHELMALWFGAVHTMAMATTFAIRDVCMHPEYLQALRAEIESPAYLKWEATGTGMPLLDSFLKESARLNPLDNVSTRRKALKPFTMSNGTRVETGEWLATPLAAMLKDSANWSEPNEFHGFRHVAPAHLASLEENGFKSPEPGKACLITDVSKWQTWGTGRMACPGRFYAVAGIKQIFSLVITKYDVSISDRCAPRKYSWRTCNVPRSDLPIVLAPRGGAK</sequence>
<dbReference type="GO" id="GO:0016020">
    <property type="term" value="C:membrane"/>
    <property type="evidence" value="ECO:0007669"/>
    <property type="project" value="UniProtKB-SubCell"/>
</dbReference>
<evidence type="ECO:0000256" key="7">
    <source>
        <dbReference type="ARBA" id="ARBA00022723"/>
    </source>
</evidence>
<dbReference type="GO" id="GO:0020037">
    <property type="term" value="F:heme binding"/>
    <property type="evidence" value="ECO:0007669"/>
    <property type="project" value="InterPro"/>
</dbReference>
<evidence type="ECO:0008006" key="17">
    <source>
        <dbReference type="Google" id="ProtNLM"/>
    </source>
</evidence>
<evidence type="ECO:0000256" key="11">
    <source>
        <dbReference type="ARBA" id="ARBA00023033"/>
    </source>
</evidence>
<evidence type="ECO:0000256" key="5">
    <source>
        <dbReference type="ARBA" id="ARBA00022617"/>
    </source>
</evidence>
<keyword evidence="8 14" id="KW-1133">Transmembrane helix</keyword>
<evidence type="ECO:0000256" key="9">
    <source>
        <dbReference type="ARBA" id="ARBA00023002"/>
    </source>
</evidence>
<accession>A0A7U2ENC6</accession>
<evidence type="ECO:0000256" key="2">
    <source>
        <dbReference type="ARBA" id="ARBA00004370"/>
    </source>
</evidence>
<evidence type="ECO:0000256" key="14">
    <source>
        <dbReference type="SAM" id="Phobius"/>
    </source>
</evidence>
<proteinExistence type="inferred from homology"/>
<keyword evidence="7 13" id="KW-0479">Metal-binding</keyword>
<evidence type="ECO:0000256" key="12">
    <source>
        <dbReference type="ARBA" id="ARBA00023136"/>
    </source>
</evidence>
<protein>
    <recommendedName>
        <fullName evidence="17">Cytochrome P450</fullName>
    </recommendedName>
</protein>
<keyword evidence="12 14" id="KW-0472">Membrane</keyword>
<dbReference type="PRINTS" id="PR00465">
    <property type="entry name" value="EP450IV"/>
</dbReference>
<dbReference type="Gene3D" id="1.10.630.10">
    <property type="entry name" value="Cytochrome P450"/>
    <property type="match status" value="1"/>
</dbReference>
<dbReference type="SUPFAM" id="SSF48264">
    <property type="entry name" value="Cytochrome P450"/>
    <property type="match status" value="1"/>
</dbReference>
<reference evidence="16" key="1">
    <citation type="journal article" date="2021" name="BMC Genomics">
        <title>Chromosome-level genome assembly and manually-curated proteome of model necrotroph Parastagonospora nodorum Sn15 reveals a genome-wide trove of candidate effector homologs, and redundancy of virulence-related functions within an accessory chromosome.</title>
        <authorList>
            <person name="Bertazzoni S."/>
            <person name="Jones D.A.B."/>
            <person name="Phan H.T."/>
            <person name="Tan K.-C."/>
            <person name="Hane J.K."/>
        </authorList>
    </citation>
    <scope>NUCLEOTIDE SEQUENCE [LARGE SCALE GENOMIC DNA]</scope>
    <source>
        <strain evidence="16">SN15 / ATCC MYA-4574 / FGSC 10173)</strain>
    </source>
</reference>
<keyword evidence="11" id="KW-0503">Monooxygenase</keyword>
<keyword evidence="5 13" id="KW-0349">Heme</keyword>
<feature type="transmembrane region" description="Helical" evidence="14">
    <location>
        <begin position="12"/>
        <end position="31"/>
    </location>
</feature>
<evidence type="ECO:0000256" key="6">
    <source>
        <dbReference type="ARBA" id="ARBA00022692"/>
    </source>
</evidence>
<name>A0A7U2ENC6_PHANO</name>
<keyword evidence="9" id="KW-0560">Oxidoreductase</keyword>
<feature type="binding site" description="axial binding residue" evidence="13">
    <location>
        <position position="468"/>
    </location>
    <ligand>
        <name>heme</name>
        <dbReference type="ChEBI" id="CHEBI:30413"/>
    </ligand>
    <ligandPart>
        <name>Fe</name>
        <dbReference type="ChEBI" id="CHEBI:18248"/>
    </ligandPart>
</feature>
<evidence type="ECO:0000256" key="10">
    <source>
        <dbReference type="ARBA" id="ARBA00023004"/>
    </source>
</evidence>
<evidence type="ECO:0000256" key="4">
    <source>
        <dbReference type="ARBA" id="ARBA00010617"/>
    </source>
</evidence>
<gene>
    <name evidence="15" type="ORF">JI435_094510</name>
</gene>
<dbReference type="CDD" id="cd11041">
    <property type="entry name" value="CYP503A1-like"/>
    <property type="match status" value="1"/>
</dbReference>
<evidence type="ECO:0000313" key="15">
    <source>
        <dbReference type="EMBL" id="QRC90024.1"/>
    </source>
</evidence>
<keyword evidence="16" id="KW-1185">Reference proteome</keyword>
<comment type="cofactor">
    <cofactor evidence="1 13">
        <name>heme</name>
        <dbReference type="ChEBI" id="CHEBI:30413"/>
    </cofactor>
</comment>
<dbReference type="AlphaFoldDB" id="A0A7U2ENC6"/>
<keyword evidence="6 14" id="KW-0812">Transmembrane</keyword>
<dbReference type="InterPro" id="IPR001128">
    <property type="entry name" value="Cyt_P450"/>
</dbReference>
<dbReference type="Pfam" id="PF00067">
    <property type="entry name" value="p450"/>
    <property type="match status" value="1"/>
</dbReference>
<dbReference type="PANTHER" id="PTHR46206:SF5">
    <property type="entry name" value="P450, PUTATIVE (EUROFUNG)-RELATED"/>
    <property type="match status" value="1"/>
</dbReference>
<dbReference type="OrthoDB" id="1844152at2759"/>
<dbReference type="GO" id="GO:0016705">
    <property type="term" value="F:oxidoreductase activity, acting on paired donors, with incorporation or reduction of molecular oxygen"/>
    <property type="evidence" value="ECO:0007669"/>
    <property type="project" value="InterPro"/>
</dbReference>